<gene>
    <name evidence="2" type="ORF">DVH24_001795</name>
</gene>
<dbReference type="PANTHER" id="PTHR33592">
    <property type="entry name" value="TRANSMEMBRANE PROTEIN"/>
    <property type="match status" value="1"/>
</dbReference>
<sequence>MGLVNINALAVLLLLLCLAHVHPNEASRILYAKKREELSLQSLQRGQLPPDESSKCTYIPGTGGSGCPLKVKNYAGRGLPHHHASAYPRLMVRFGVATDIPK</sequence>
<evidence type="ECO:0000313" key="3">
    <source>
        <dbReference type="Proteomes" id="UP000290289"/>
    </source>
</evidence>
<feature type="signal peptide" evidence="1">
    <location>
        <begin position="1"/>
        <end position="26"/>
    </location>
</feature>
<reference evidence="2 3" key="1">
    <citation type="submission" date="2018-10" db="EMBL/GenBank/DDBJ databases">
        <title>A high-quality apple genome assembly.</title>
        <authorList>
            <person name="Hu J."/>
        </authorList>
    </citation>
    <scope>NUCLEOTIDE SEQUENCE [LARGE SCALE GENOMIC DNA]</scope>
    <source>
        <strain evidence="3">cv. HFTH1</strain>
        <tissue evidence="2">Young leaf</tissue>
    </source>
</reference>
<evidence type="ECO:0008006" key="4">
    <source>
        <dbReference type="Google" id="ProtNLM"/>
    </source>
</evidence>
<feature type="chain" id="PRO_5019762016" description="Neprosin activation peptide domain-containing protein" evidence="1">
    <location>
        <begin position="27"/>
        <end position="102"/>
    </location>
</feature>
<protein>
    <recommendedName>
        <fullName evidence="4">Neprosin activation peptide domain-containing protein</fullName>
    </recommendedName>
</protein>
<accession>A0A498I8G3</accession>
<keyword evidence="1" id="KW-0732">Signal</keyword>
<dbReference type="Proteomes" id="UP000290289">
    <property type="component" value="Chromosome 13"/>
</dbReference>
<organism evidence="2 3">
    <name type="scientific">Malus domestica</name>
    <name type="common">Apple</name>
    <name type="synonym">Pyrus malus</name>
    <dbReference type="NCBI Taxonomy" id="3750"/>
    <lineage>
        <taxon>Eukaryota</taxon>
        <taxon>Viridiplantae</taxon>
        <taxon>Streptophyta</taxon>
        <taxon>Embryophyta</taxon>
        <taxon>Tracheophyta</taxon>
        <taxon>Spermatophyta</taxon>
        <taxon>Magnoliopsida</taxon>
        <taxon>eudicotyledons</taxon>
        <taxon>Gunneridae</taxon>
        <taxon>Pentapetalae</taxon>
        <taxon>rosids</taxon>
        <taxon>fabids</taxon>
        <taxon>Rosales</taxon>
        <taxon>Rosaceae</taxon>
        <taxon>Amygdaloideae</taxon>
        <taxon>Maleae</taxon>
        <taxon>Malus</taxon>
    </lineage>
</organism>
<dbReference type="AlphaFoldDB" id="A0A498I8G3"/>
<dbReference type="EMBL" id="RDQH01000339">
    <property type="protein sequence ID" value="RXH78277.1"/>
    <property type="molecule type" value="Genomic_DNA"/>
</dbReference>
<keyword evidence="3" id="KW-1185">Reference proteome</keyword>
<proteinExistence type="predicted"/>
<evidence type="ECO:0000256" key="1">
    <source>
        <dbReference type="SAM" id="SignalP"/>
    </source>
</evidence>
<name>A0A498I8G3_MALDO</name>
<dbReference type="PANTHER" id="PTHR33592:SF5">
    <property type="entry name" value="TRANSMEMBRANE PROTEIN"/>
    <property type="match status" value="1"/>
</dbReference>
<evidence type="ECO:0000313" key="2">
    <source>
        <dbReference type="EMBL" id="RXH78277.1"/>
    </source>
</evidence>
<comment type="caution">
    <text evidence="2">The sequence shown here is derived from an EMBL/GenBank/DDBJ whole genome shotgun (WGS) entry which is preliminary data.</text>
</comment>
<dbReference type="SMR" id="A0A498I8G3"/>